<dbReference type="Proteomes" id="UP000248817">
    <property type="component" value="Unassembled WGS sequence"/>
</dbReference>
<name>A0A2V5HQK8_9EURO</name>
<protein>
    <recommendedName>
        <fullName evidence="1">YCII-related domain-containing protein</fullName>
    </recommendedName>
</protein>
<proteinExistence type="predicted"/>
<dbReference type="EMBL" id="KZ825586">
    <property type="protein sequence ID" value="PYI26778.1"/>
    <property type="molecule type" value="Genomic_DNA"/>
</dbReference>
<dbReference type="Pfam" id="PF03795">
    <property type="entry name" value="YCII"/>
    <property type="match status" value="1"/>
</dbReference>
<sequence length="141" mass="15826">MSLLRLTKSFPSLPSPLLHRHFPLRTLATAPPKKKEWLCILPDKPNVLDLRLQVRPTHYAELKPLIEAGKMVVGGAMVDAHPEEGKPLSFKGSMIVVTGETVEEVHELINNDIYAKSGVWDLEKTQIIPYISAVREPLNKE</sequence>
<dbReference type="Gene3D" id="3.30.70.1060">
    <property type="entry name" value="Dimeric alpha+beta barrel"/>
    <property type="match status" value="1"/>
</dbReference>
<organism evidence="2 3">
    <name type="scientific">Aspergillus indologenus CBS 114.80</name>
    <dbReference type="NCBI Taxonomy" id="1450541"/>
    <lineage>
        <taxon>Eukaryota</taxon>
        <taxon>Fungi</taxon>
        <taxon>Dikarya</taxon>
        <taxon>Ascomycota</taxon>
        <taxon>Pezizomycotina</taxon>
        <taxon>Eurotiomycetes</taxon>
        <taxon>Eurotiomycetidae</taxon>
        <taxon>Eurotiales</taxon>
        <taxon>Aspergillaceae</taxon>
        <taxon>Aspergillus</taxon>
        <taxon>Aspergillus subgen. Circumdati</taxon>
    </lineage>
</organism>
<keyword evidence="3" id="KW-1185">Reference proteome</keyword>
<dbReference type="InterPro" id="IPR051807">
    <property type="entry name" value="Sec-metab_biosynth-assoc"/>
</dbReference>
<accession>A0A2V5HQK8</accession>
<evidence type="ECO:0000313" key="2">
    <source>
        <dbReference type="EMBL" id="PYI26778.1"/>
    </source>
</evidence>
<dbReference type="PANTHER" id="PTHR33606">
    <property type="entry name" value="PROTEIN YCII"/>
    <property type="match status" value="1"/>
</dbReference>
<dbReference type="InterPro" id="IPR011008">
    <property type="entry name" value="Dimeric_a/b-barrel"/>
</dbReference>
<dbReference type="SUPFAM" id="SSF54909">
    <property type="entry name" value="Dimeric alpha+beta barrel"/>
    <property type="match status" value="1"/>
</dbReference>
<evidence type="ECO:0000313" key="3">
    <source>
        <dbReference type="Proteomes" id="UP000248817"/>
    </source>
</evidence>
<dbReference type="PANTHER" id="PTHR33606:SF3">
    <property type="entry name" value="PROTEIN YCII"/>
    <property type="match status" value="1"/>
</dbReference>
<gene>
    <name evidence="2" type="ORF">BP00DRAFT_430011</name>
</gene>
<dbReference type="AlphaFoldDB" id="A0A2V5HQK8"/>
<dbReference type="InterPro" id="IPR005545">
    <property type="entry name" value="YCII"/>
</dbReference>
<feature type="domain" description="YCII-related" evidence="1">
    <location>
        <begin position="37"/>
        <end position="120"/>
    </location>
</feature>
<evidence type="ECO:0000259" key="1">
    <source>
        <dbReference type="Pfam" id="PF03795"/>
    </source>
</evidence>
<reference evidence="2 3" key="1">
    <citation type="submission" date="2018-02" db="EMBL/GenBank/DDBJ databases">
        <title>The genomes of Aspergillus section Nigri reveals drivers in fungal speciation.</title>
        <authorList>
            <consortium name="DOE Joint Genome Institute"/>
            <person name="Vesth T.C."/>
            <person name="Nybo J."/>
            <person name="Theobald S."/>
            <person name="Brandl J."/>
            <person name="Frisvad J.C."/>
            <person name="Nielsen K.F."/>
            <person name="Lyhne E.K."/>
            <person name="Kogle M.E."/>
            <person name="Kuo A."/>
            <person name="Riley R."/>
            <person name="Clum A."/>
            <person name="Nolan M."/>
            <person name="Lipzen A."/>
            <person name="Salamov A."/>
            <person name="Henrissat B."/>
            <person name="Wiebenga A."/>
            <person name="De vries R.P."/>
            <person name="Grigoriev I.V."/>
            <person name="Mortensen U.H."/>
            <person name="Andersen M.R."/>
            <person name="Baker S.E."/>
        </authorList>
    </citation>
    <scope>NUCLEOTIDE SEQUENCE [LARGE SCALE GENOMIC DNA]</scope>
    <source>
        <strain evidence="2 3">CBS 114.80</strain>
    </source>
</reference>